<evidence type="ECO:0000313" key="3">
    <source>
        <dbReference type="Proteomes" id="UP000565441"/>
    </source>
</evidence>
<reference evidence="2 3" key="1">
    <citation type="journal article" date="2020" name="ISME J.">
        <title>Uncovering the hidden diversity of litter-decomposition mechanisms in mushroom-forming fungi.</title>
        <authorList>
            <person name="Floudas D."/>
            <person name="Bentzer J."/>
            <person name="Ahren D."/>
            <person name="Johansson T."/>
            <person name="Persson P."/>
            <person name="Tunlid A."/>
        </authorList>
    </citation>
    <scope>NUCLEOTIDE SEQUENCE [LARGE SCALE GENOMIC DNA]</scope>
    <source>
        <strain evidence="2 3">CBS 661.87</strain>
    </source>
</reference>
<protein>
    <submittedName>
        <fullName evidence="2">Uncharacterized protein</fullName>
    </submittedName>
</protein>
<accession>A0A8H5H372</accession>
<dbReference type="EMBL" id="JAACJP010000030">
    <property type="protein sequence ID" value="KAF5376111.1"/>
    <property type="molecule type" value="Genomic_DNA"/>
</dbReference>
<evidence type="ECO:0000256" key="1">
    <source>
        <dbReference type="SAM" id="MobiDB-lite"/>
    </source>
</evidence>
<gene>
    <name evidence="2" type="ORF">D9615_007771</name>
</gene>
<proteinExistence type="predicted"/>
<feature type="compositionally biased region" description="Gly residues" evidence="1">
    <location>
        <begin position="401"/>
        <end position="416"/>
    </location>
</feature>
<organism evidence="2 3">
    <name type="scientific">Tricholomella constricta</name>
    <dbReference type="NCBI Taxonomy" id="117010"/>
    <lineage>
        <taxon>Eukaryota</taxon>
        <taxon>Fungi</taxon>
        <taxon>Dikarya</taxon>
        <taxon>Basidiomycota</taxon>
        <taxon>Agaricomycotina</taxon>
        <taxon>Agaricomycetes</taxon>
        <taxon>Agaricomycetidae</taxon>
        <taxon>Agaricales</taxon>
        <taxon>Tricholomatineae</taxon>
        <taxon>Lyophyllaceae</taxon>
        <taxon>Tricholomella</taxon>
    </lineage>
</organism>
<name>A0A8H5H372_9AGAR</name>
<dbReference type="OrthoDB" id="2941894at2759"/>
<dbReference type="Proteomes" id="UP000565441">
    <property type="component" value="Unassembled WGS sequence"/>
</dbReference>
<sequence>MPSSTNFVSMDTVSDGRHLLLAVGIKYIQQTLSHLYRTEDSNRLWAIVEHTSVDDYRISNQHRKPGSYSDPETDLISASLSNRNGRAQISLSLNSPPTTNTSSPSDDTISYTMGTIQPTEGNILSVPAMAIRTQWTGEILHKDKTDFKSWERRFRNFLSMNGLLTYVFSPLTLPPNPSAEPRAYGNYVTNGALAVAALEHAVHESLLDFIDHSKGAKLCFEDVKAHCLGAGLIKQVTKIREALSTYCSAGTPTVDTATNICKLVDAAFDMGTIDRDLFKCIAILNSLNDKAFDNIQSSLSRDLANSTKAHPYASSHIIKVLGYEDTLSSSKRQMQSRDTVLAVKDTDHQHGHTPDAPCCPLCYTAKKPCKTHTKRWCIRPGGGMEGKTISESITARRAEQGGTGKSRSGGGGGGSGAKKDKEKIPVPWINSSGKACIAYVSPDDIAGGGNDSIKPEFAGLASSPLPQGPVAPTREAAWLAIENC</sequence>
<evidence type="ECO:0000313" key="2">
    <source>
        <dbReference type="EMBL" id="KAF5376111.1"/>
    </source>
</evidence>
<feature type="region of interest" description="Disordered" evidence="1">
    <location>
        <begin position="396"/>
        <end position="424"/>
    </location>
</feature>
<feature type="region of interest" description="Disordered" evidence="1">
    <location>
        <begin position="448"/>
        <end position="470"/>
    </location>
</feature>
<keyword evidence="3" id="KW-1185">Reference proteome</keyword>
<comment type="caution">
    <text evidence="2">The sequence shown here is derived from an EMBL/GenBank/DDBJ whole genome shotgun (WGS) entry which is preliminary data.</text>
</comment>
<dbReference type="AlphaFoldDB" id="A0A8H5H372"/>